<dbReference type="PANTHER" id="PTHR43112:SF3">
    <property type="entry name" value="FERREDOXIN-2, CHLOROPLASTIC"/>
    <property type="match status" value="1"/>
</dbReference>
<dbReference type="CDD" id="cd00207">
    <property type="entry name" value="fer2"/>
    <property type="match status" value="1"/>
</dbReference>
<dbReference type="PANTHER" id="PTHR43112">
    <property type="entry name" value="FERREDOXIN"/>
    <property type="match status" value="1"/>
</dbReference>
<accession>A0ABV6KE68</accession>
<comment type="caution">
    <text evidence="10">The sequence shown here is derived from an EMBL/GenBank/DDBJ whole genome shotgun (WGS) entry which is preliminary data.</text>
</comment>
<evidence type="ECO:0000256" key="8">
    <source>
        <dbReference type="ARBA" id="ARBA00034078"/>
    </source>
</evidence>
<reference evidence="10 11" key="1">
    <citation type="submission" date="2024-09" db="EMBL/GenBank/DDBJ databases">
        <authorList>
            <person name="Sun Q."/>
            <person name="Mori K."/>
        </authorList>
    </citation>
    <scope>NUCLEOTIDE SEQUENCE [LARGE SCALE GENOMIC DNA]</scope>
    <source>
        <strain evidence="10 11">NCAIM B.02610</strain>
    </source>
</reference>
<evidence type="ECO:0000256" key="2">
    <source>
        <dbReference type="ARBA" id="ARBA00022448"/>
    </source>
</evidence>
<evidence type="ECO:0000313" key="11">
    <source>
        <dbReference type="Proteomes" id="UP001589838"/>
    </source>
</evidence>
<dbReference type="RefSeq" id="WP_335958514.1">
    <property type="nucleotide sequence ID" value="NZ_JAXBLX010000002.1"/>
</dbReference>
<comment type="cofactor">
    <cofactor evidence="8">
        <name>[2Fe-2S] cluster</name>
        <dbReference type="ChEBI" id="CHEBI:190135"/>
    </cofactor>
</comment>
<keyword evidence="5" id="KW-0249">Electron transport</keyword>
<evidence type="ECO:0000256" key="5">
    <source>
        <dbReference type="ARBA" id="ARBA00022982"/>
    </source>
</evidence>
<dbReference type="PROSITE" id="PS51085">
    <property type="entry name" value="2FE2S_FER_2"/>
    <property type="match status" value="1"/>
</dbReference>
<keyword evidence="2" id="KW-0813">Transport</keyword>
<keyword evidence="6" id="KW-0408">Iron</keyword>
<comment type="similarity">
    <text evidence="1">Belongs to the 2Fe2S plant-type ferredoxin family.</text>
</comment>
<keyword evidence="3" id="KW-0001">2Fe-2S</keyword>
<keyword evidence="7" id="KW-0411">Iron-sulfur</keyword>
<proteinExistence type="inferred from homology"/>
<evidence type="ECO:0000259" key="9">
    <source>
        <dbReference type="PROSITE" id="PS51085"/>
    </source>
</evidence>
<evidence type="ECO:0000256" key="6">
    <source>
        <dbReference type="ARBA" id="ARBA00023004"/>
    </source>
</evidence>
<organism evidence="10 11">
    <name type="scientific">Halalkalibacter kiskunsagensis</name>
    <dbReference type="NCBI Taxonomy" id="1548599"/>
    <lineage>
        <taxon>Bacteria</taxon>
        <taxon>Bacillati</taxon>
        <taxon>Bacillota</taxon>
        <taxon>Bacilli</taxon>
        <taxon>Bacillales</taxon>
        <taxon>Bacillaceae</taxon>
        <taxon>Halalkalibacter</taxon>
    </lineage>
</organism>
<feature type="domain" description="2Fe-2S ferredoxin-type" evidence="9">
    <location>
        <begin position="2"/>
        <end position="95"/>
    </location>
</feature>
<evidence type="ECO:0000256" key="1">
    <source>
        <dbReference type="ARBA" id="ARBA00007874"/>
    </source>
</evidence>
<dbReference type="InterPro" id="IPR001041">
    <property type="entry name" value="2Fe-2S_ferredoxin-type"/>
</dbReference>
<keyword evidence="4" id="KW-0479">Metal-binding</keyword>
<evidence type="ECO:0000256" key="4">
    <source>
        <dbReference type="ARBA" id="ARBA00022723"/>
    </source>
</evidence>
<dbReference type="Proteomes" id="UP001589838">
    <property type="component" value="Unassembled WGS sequence"/>
</dbReference>
<dbReference type="Gene3D" id="3.10.20.30">
    <property type="match status" value="1"/>
</dbReference>
<keyword evidence="11" id="KW-1185">Reference proteome</keyword>
<dbReference type="EMBL" id="JBHLUX010000030">
    <property type="protein sequence ID" value="MFC0471257.1"/>
    <property type="molecule type" value="Genomic_DNA"/>
</dbReference>
<dbReference type="PROSITE" id="PS00197">
    <property type="entry name" value="2FE2S_FER_1"/>
    <property type="match status" value="1"/>
</dbReference>
<sequence>MPNIHFKNIDKSIEVPTDSNILRNSLRYDGKVPNRCGGGFCGTCVVKIEEGSENLDKIKPAEKKKLGDELLAQGYRLACQTFTTGDISVSWDEDFTKQVQRRKVQRVKSS</sequence>
<dbReference type="SUPFAM" id="SSF54292">
    <property type="entry name" value="2Fe-2S ferredoxin-like"/>
    <property type="match status" value="1"/>
</dbReference>
<evidence type="ECO:0000256" key="3">
    <source>
        <dbReference type="ARBA" id="ARBA00022714"/>
    </source>
</evidence>
<evidence type="ECO:0000313" key="10">
    <source>
        <dbReference type="EMBL" id="MFC0471257.1"/>
    </source>
</evidence>
<dbReference type="InterPro" id="IPR036010">
    <property type="entry name" value="2Fe-2S_ferredoxin-like_sf"/>
</dbReference>
<dbReference type="Pfam" id="PF00111">
    <property type="entry name" value="Fer2"/>
    <property type="match status" value="1"/>
</dbReference>
<dbReference type="InterPro" id="IPR012675">
    <property type="entry name" value="Beta-grasp_dom_sf"/>
</dbReference>
<protein>
    <submittedName>
        <fullName evidence="10">2Fe-2S iron-sulfur cluster-binding protein</fullName>
    </submittedName>
</protein>
<gene>
    <name evidence="10" type="ORF">ACFFHM_12365</name>
</gene>
<evidence type="ECO:0000256" key="7">
    <source>
        <dbReference type="ARBA" id="ARBA00023014"/>
    </source>
</evidence>
<name>A0ABV6KE68_9BACI</name>
<dbReference type="InterPro" id="IPR006058">
    <property type="entry name" value="2Fe2S_fd_BS"/>
</dbReference>